<evidence type="ECO:0000256" key="1">
    <source>
        <dbReference type="SAM" id="Phobius"/>
    </source>
</evidence>
<keyword evidence="3" id="KW-1185">Reference proteome</keyword>
<name>A0A1G7KZ50_9EURY</name>
<organism evidence="2 3">
    <name type="scientific">Halorientalis regularis</name>
    <dbReference type="NCBI Taxonomy" id="660518"/>
    <lineage>
        <taxon>Archaea</taxon>
        <taxon>Methanobacteriati</taxon>
        <taxon>Methanobacteriota</taxon>
        <taxon>Stenosarchaea group</taxon>
        <taxon>Halobacteria</taxon>
        <taxon>Halobacteriales</taxon>
        <taxon>Haloarculaceae</taxon>
        <taxon>Halorientalis</taxon>
    </lineage>
</organism>
<keyword evidence="1" id="KW-0472">Membrane</keyword>
<gene>
    <name evidence="2" type="ORF">SAMN05216218_10696</name>
</gene>
<keyword evidence="1" id="KW-1133">Transmembrane helix</keyword>
<dbReference type="RefSeq" id="WP_092691020.1">
    <property type="nucleotide sequence ID" value="NZ_FNBK01000006.1"/>
</dbReference>
<feature type="transmembrane region" description="Helical" evidence="1">
    <location>
        <begin position="132"/>
        <end position="154"/>
    </location>
</feature>
<dbReference type="EMBL" id="FNBK01000006">
    <property type="protein sequence ID" value="SDF42542.1"/>
    <property type="molecule type" value="Genomic_DNA"/>
</dbReference>
<dbReference type="Proteomes" id="UP000199076">
    <property type="component" value="Unassembled WGS sequence"/>
</dbReference>
<sequence>MAELLTHVLLVYVLLTVASWWTDAITARWVPIGMAGAAIPDLLKVERLVDERVLEGLLGVPFSYAPISSLGGVLVVAGGITLCFTEYRRRVYGLLVAGSVSSLVLDGLRVYADGHAGFWLYPLWWRPPTPNLYVTSDPRVTVVAVLAGACVFLLDRYVFGTAQ</sequence>
<accession>A0A1G7KZ50</accession>
<evidence type="ECO:0000313" key="3">
    <source>
        <dbReference type="Proteomes" id="UP000199076"/>
    </source>
</evidence>
<reference evidence="3" key="1">
    <citation type="submission" date="2016-10" db="EMBL/GenBank/DDBJ databases">
        <authorList>
            <person name="Varghese N."/>
            <person name="Submissions S."/>
        </authorList>
    </citation>
    <scope>NUCLEOTIDE SEQUENCE [LARGE SCALE GENOMIC DNA]</scope>
    <source>
        <strain evidence="3">IBRC-M 10760</strain>
    </source>
</reference>
<dbReference type="STRING" id="660518.SAMN05216218_10696"/>
<evidence type="ECO:0000313" key="2">
    <source>
        <dbReference type="EMBL" id="SDF42542.1"/>
    </source>
</evidence>
<dbReference type="OrthoDB" id="241062at2157"/>
<feature type="transmembrane region" description="Helical" evidence="1">
    <location>
        <begin position="64"/>
        <end position="84"/>
    </location>
</feature>
<keyword evidence="1" id="KW-0812">Transmembrane</keyword>
<feature type="transmembrane region" description="Helical" evidence="1">
    <location>
        <begin position="91"/>
        <end position="112"/>
    </location>
</feature>
<dbReference type="AlphaFoldDB" id="A0A1G7KZ50"/>
<protein>
    <submittedName>
        <fullName evidence="2">Uncharacterized protein</fullName>
    </submittedName>
</protein>
<proteinExistence type="predicted"/>